<comment type="caution">
    <text evidence="2">The sequence shown here is derived from an EMBL/GenBank/DDBJ whole genome shotgun (WGS) entry which is preliminary data.</text>
</comment>
<feature type="compositionally biased region" description="Polar residues" evidence="1">
    <location>
        <begin position="17"/>
        <end position="34"/>
    </location>
</feature>
<dbReference type="Proteomes" id="UP001190700">
    <property type="component" value="Unassembled WGS sequence"/>
</dbReference>
<reference evidence="2 3" key="1">
    <citation type="journal article" date="2015" name="Genome Biol. Evol.">
        <title>Comparative Genomics of a Bacterivorous Green Alga Reveals Evolutionary Causalities and Consequences of Phago-Mixotrophic Mode of Nutrition.</title>
        <authorList>
            <person name="Burns J.A."/>
            <person name="Paasch A."/>
            <person name="Narechania A."/>
            <person name="Kim E."/>
        </authorList>
    </citation>
    <scope>NUCLEOTIDE SEQUENCE [LARGE SCALE GENOMIC DNA]</scope>
    <source>
        <strain evidence="2 3">PLY_AMNH</strain>
    </source>
</reference>
<evidence type="ECO:0000313" key="2">
    <source>
        <dbReference type="EMBL" id="KAK3270525.1"/>
    </source>
</evidence>
<feature type="region of interest" description="Disordered" evidence="1">
    <location>
        <begin position="77"/>
        <end position="112"/>
    </location>
</feature>
<organism evidence="2 3">
    <name type="scientific">Cymbomonas tetramitiformis</name>
    <dbReference type="NCBI Taxonomy" id="36881"/>
    <lineage>
        <taxon>Eukaryota</taxon>
        <taxon>Viridiplantae</taxon>
        <taxon>Chlorophyta</taxon>
        <taxon>Pyramimonadophyceae</taxon>
        <taxon>Pyramimonadales</taxon>
        <taxon>Pyramimonadaceae</taxon>
        <taxon>Cymbomonas</taxon>
    </lineage>
</organism>
<dbReference type="AlphaFoldDB" id="A0AAE0G3I4"/>
<gene>
    <name evidence="2" type="ORF">CYMTET_21080</name>
</gene>
<dbReference type="EMBL" id="LGRX02010343">
    <property type="protein sequence ID" value="KAK3270525.1"/>
    <property type="molecule type" value="Genomic_DNA"/>
</dbReference>
<sequence length="273" mass="31113">MAQEKRFGAAVRQFIKQSLTSIPRASPRNPSRQSVDVEATQPPDIDSASPPKPDARRELLARQASIAGVFNTAFEELDMPESGKSKPSQHSERSTPQDARERVISPFRQEADARERLISPDRQEADARSSDLVIEQYNDIVNVQLQRKLRVGLDSMFAAQMELQNERLAIAQGLQQMWALLEEGKVDKTAAQIRDMHNFVQNSNYRLSSSSLEAVSNEMQQGIASLRQLQSMWHISLGIYQVRQLQSMWHISLSMWRVRQLQSIQHISLGMYR</sequence>
<keyword evidence="3" id="KW-1185">Reference proteome</keyword>
<evidence type="ECO:0000256" key="1">
    <source>
        <dbReference type="SAM" id="MobiDB-lite"/>
    </source>
</evidence>
<evidence type="ECO:0000313" key="3">
    <source>
        <dbReference type="Proteomes" id="UP001190700"/>
    </source>
</evidence>
<feature type="non-terminal residue" evidence="2">
    <location>
        <position position="273"/>
    </location>
</feature>
<name>A0AAE0G3I4_9CHLO</name>
<feature type="region of interest" description="Disordered" evidence="1">
    <location>
        <begin position="17"/>
        <end position="57"/>
    </location>
</feature>
<accession>A0AAE0G3I4</accession>
<protein>
    <submittedName>
        <fullName evidence="2">Uncharacterized protein</fullName>
    </submittedName>
</protein>
<feature type="compositionally biased region" description="Basic and acidic residues" evidence="1">
    <location>
        <begin position="81"/>
        <end position="112"/>
    </location>
</feature>
<proteinExistence type="predicted"/>